<dbReference type="EC" id="2.6.1.59" evidence="3"/>
<dbReference type="PANTHER" id="PTHR30244">
    <property type="entry name" value="TRANSAMINASE"/>
    <property type="match status" value="1"/>
</dbReference>
<dbReference type="NCBIfam" id="NF008687">
    <property type="entry name" value="PRK11706.1"/>
    <property type="match status" value="1"/>
</dbReference>
<dbReference type="EMBL" id="JAHZSV010000003">
    <property type="protein sequence ID" value="MBW8198981.1"/>
    <property type="molecule type" value="Genomic_DNA"/>
</dbReference>
<evidence type="ECO:0000313" key="4">
    <source>
        <dbReference type="Proteomes" id="UP001196136"/>
    </source>
</evidence>
<dbReference type="InterPro" id="IPR000653">
    <property type="entry name" value="DegT/StrS_aminotransferase"/>
</dbReference>
<keyword evidence="2" id="KW-0663">Pyridoxal phosphate</keyword>
<keyword evidence="3" id="KW-0032">Aminotransferase</keyword>
<dbReference type="Proteomes" id="UP001196136">
    <property type="component" value="Unassembled WGS sequence"/>
</dbReference>
<dbReference type="RefSeq" id="WP_220112649.1">
    <property type="nucleotide sequence ID" value="NZ_JAHZSV010000003.1"/>
</dbReference>
<proteinExistence type="inferred from homology"/>
<dbReference type="Gene3D" id="3.90.1150.10">
    <property type="entry name" value="Aspartate Aminotransferase, domain 1"/>
    <property type="match status" value="1"/>
</dbReference>
<dbReference type="PANTHER" id="PTHR30244:SF34">
    <property type="entry name" value="DTDP-4-AMINO-4,6-DIDEOXYGALACTOSE TRANSAMINASE"/>
    <property type="match status" value="1"/>
</dbReference>
<keyword evidence="4" id="KW-1185">Reference proteome</keyword>
<sequence length="375" mass="42725">MIPFNKPYLTGKETHYIYDSVHSGKLSGNGKYTQKAQMFFEEKFDFKKTLLTTSCTDALEMAAILLNISEGDEIIVPSYTFVSSALAFVRQGAKIVFADSRKDHPGIDESLVENLVTPKTKAIVVVHYAGVACDMDKIMSIANKHGIYVVEDAAQAIDSYYRGKPLGGIGHLGTFSFHETKNIISGEGGLLSINDSTFEERAEIIWEKGTNRSAFFKGEVDKYGWVDTGSSFLPSELISAFLYAQLEHLQPIQEKRIKLWNLYNQGLKELDEKKLLQTPQIPDYATNNAHMFYIITKNLDQRDDFIQHLRNNGIHAVFHYLSLHTSKYYLKKHLPEHLPWSDHYSNCLVRLPLFYELEEESVKNICKVINKFFGQ</sequence>
<accession>A0ABS7EN78</accession>
<gene>
    <name evidence="3" type="primary">rffA</name>
    <name evidence="3" type="synonym">fcnA</name>
    <name evidence="3" type="synonym">wecE</name>
    <name evidence="3" type="ORF">K1F36_04025</name>
</gene>
<protein>
    <submittedName>
        <fullName evidence="3">dTDP-4-amino-4,6-dideoxygalactose transaminase</fullName>
        <ecNumber evidence="3">2.6.1.59</ecNumber>
    </submittedName>
</protein>
<dbReference type="InterPro" id="IPR012749">
    <property type="entry name" value="WecE-like"/>
</dbReference>
<dbReference type="InterPro" id="IPR015422">
    <property type="entry name" value="PyrdxlP-dep_Trfase_small"/>
</dbReference>
<dbReference type="SUPFAM" id="SSF53383">
    <property type="entry name" value="PLP-dependent transferases"/>
    <property type="match status" value="1"/>
</dbReference>
<dbReference type="Gene3D" id="3.40.640.10">
    <property type="entry name" value="Type I PLP-dependent aspartate aminotransferase-like (Major domain)"/>
    <property type="match status" value="1"/>
</dbReference>
<reference evidence="3 4" key="1">
    <citation type="submission" date="2021-08" db="EMBL/GenBank/DDBJ databases">
        <title>Muricauda profundi sp. nov., a marine bacterium isolated from deep seawater of the Mariana Trench.</title>
        <authorList>
            <person name="Wei Y."/>
        </authorList>
    </citation>
    <scope>NUCLEOTIDE SEQUENCE [LARGE SCALE GENOMIC DNA]</scope>
    <source>
        <strain evidence="3 4">W52</strain>
    </source>
</reference>
<comment type="caution">
    <text evidence="3">The sequence shown here is derived from an EMBL/GenBank/DDBJ whole genome shotgun (WGS) entry which is preliminary data.</text>
</comment>
<dbReference type="Pfam" id="PF01041">
    <property type="entry name" value="DegT_DnrJ_EryC1"/>
    <property type="match status" value="1"/>
</dbReference>
<dbReference type="InterPro" id="IPR015421">
    <property type="entry name" value="PyrdxlP-dep_Trfase_major"/>
</dbReference>
<comment type="similarity">
    <text evidence="1 2">Belongs to the DegT/DnrJ/EryC1 family.</text>
</comment>
<dbReference type="InterPro" id="IPR015424">
    <property type="entry name" value="PyrdxlP-dep_Trfase"/>
</dbReference>
<organism evidence="3 4">
    <name type="scientific">Flagellimonas abyssi</name>
    <dbReference type="NCBI Taxonomy" id="2864871"/>
    <lineage>
        <taxon>Bacteria</taxon>
        <taxon>Pseudomonadati</taxon>
        <taxon>Bacteroidota</taxon>
        <taxon>Flavobacteriia</taxon>
        <taxon>Flavobacteriales</taxon>
        <taxon>Flavobacteriaceae</taxon>
        <taxon>Flagellimonas</taxon>
    </lineage>
</organism>
<dbReference type="GO" id="GO:0019180">
    <property type="term" value="F:dTDP-4-amino-4,6-dideoxygalactose transaminase activity"/>
    <property type="evidence" value="ECO:0007669"/>
    <property type="project" value="UniProtKB-EC"/>
</dbReference>
<evidence type="ECO:0000256" key="1">
    <source>
        <dbReference type="ARBA" id="ARBA00037999"/>
    </source>
</evidence>
<dbReference type="PIRSF" id="PIRSF000390">
    <property type="entry name" value="PLP_StrS"/>
    <property type="match status" value="1"/>
</dbReference>
<evidence type="ECO:0000256" key="2">
    <source>
        <dbReference type="RuleBase" id="RU004508"/>
    </source>
</evidence>
<name>A0ABS7EN78_9FLAO</name>
<evidence type="ECO:0000313" key="3">
    <source>
        <dbReference type="EMBL" id="MBW8198981.1"/>
    </source>
</evidence>
<dbReference type="CDD" id="cd00616">
    <property type="entry name" value="AHBA_syn"/>
    <property type="match status" value="1"/>
</dbReference>
<dbReference type="NCBIfam" id="TIGR02379">
    <property type="entry name" value="ECA_wecE"/>
    <property type="match status" value="1"/>
</dbReference>
<keyword evidence="3" id="KW-0808">Transferase</keyword>